<feature type="transmembrane region" description="Helical" evidence="5">
    <location>
        <begin position="255"/>
        <end position="278"/>
    </location>
</feature>
<dbReference type="GO" id="GO:0140359">
    <property type="term" value="F:ABC-type transporter activity"/>
    <property type="evidence" value="ECO:0007669"/>
    <property type="project" value="InterPro"/>
</dbReference>
<dbReference type="PANTHER" id="PTHR43077">
    <property type="entry name" value="TRANSPORT PERMEASE YVFS-RELATED"/>
    <property type="match status" value="1"/>
</dbReference>
<dbReference type="GO" id="GO:0043190">
    <property type="term" value="C:ATP-binding cassette (ABC) transporter complex"/>
    <property type="evidence" value="ECO:0007669"/>
    <property type="project" value="InterPro"/>
</dbReference>
<dbReference type="Proteomes" id="UP000318478">
    <property type="component" value="Unassembled WGS sequence"/>
</dbReference>
<comment type="similarity">
    <text evidence="5">Belongs to the ABC-2 integral membrane protein family.</text>
</comment>
<name>A0A5C5YRJ3_9BACT</name>
<evidence type="ECO:0000256" key="3">
    <source>
        <dbReference type="ARBA" id="ARBA00022989"/>
    </source>
</evidence>
<dbReference type="Pfam" id="PF01061">
    <property type="entry name" value="ABC2_membrane"/>
    <property type="match status" value="1"/>
</dbReference>
<keyword evidence="3 5" id="KW-1133">Transmembrane helix</keyword>
<evidence type="ECO:0000256" key="2">
    <source>
        <dbReference type="ARBA" id="ARBA00022692"/>
    </source>
</evidence>
<dbReference type="InterPro" id="IPR051328">
    <property type="entry name" value="T7SS_ABC-Transporter"/>
</dbReference>
<feature type="domain" description="ABC transmembrane type-2" evidence="6">
    <location>
        <begin position="45"/>
        <end position="281"/>
    </location>
</feature>
<proteinExistence type="inferred from homology"/>
<sequence length="288" mass="31379">MTTSQWLSAKISVPTENKKPDMNSATVPALPVVFALSQRELVRFFRQRNRVIGAFLQPIIFWLLFSEGLRSSNLGYTHFYPGTLAMILLFTAIFATISIIEDRNEGFLQGVLVAPVPRMAMVLGKVIGGASIAMIQAILFMLLGWLTSPEINPPLLQALAGVGLMVVVSIALTSLGFLIAWRMNSSQAYHAIMSVFLFPMWLLSGAFFPQGKDGLLGWVVALNPLTYGVAGLKRHLVLTLSGLAPPTVADGNTPPLWLCWLVSVVFAVVMLGLCWRVAGTRTKGDFVS</sequence>
<evidence type="ECO:0000313" key="7">
    <source>
        <dbReference type="EMBL" id="TWT77509.1"/>
    </source>
</evidence>
<feature type="transmembrane region" description="Helical" evidence="5">
    <location>
        <begin position="158"/>
        <end position="181"/>
    </location>
</feature>
<keyword evidence="4 5" id="KW-0472">Membrane</keyword>
<evidence type="ECO:0000256" key="1">
    <source>
        <dbReference type="ARBA" id="ARBA00004141"/>
    </source>
</evidence>
<dbReference type="AlphaFoldDB" id="A0A5C5YRJ3"/>
<dbReference type="PIRSF" id="PIRSF006648">
    <property type="entry name" value="DrrB"/>
    <property type="match status" value="1"/>
</dbReference>
<keyword evidence="8" id="KW-1185">Reference proteome</keyword>
<accession>A0A5C5YRJ3</accession>
<comment type="subcellular location">
    <subcellularLocation>
        <location evidence="5">Cell membrane</location>
        <topology evidence="5">Multi-pass membrane protein</topology>
    </subcellularLocation>
    <subcellularLocation>
        <location evidence="1">Membrane</location>
        <topology evidence="1">Multi-pass membrane protein</topology>
    </subcellularLocation>
</comment>
<organism evidence="7 8">
    <name type="scientific">Posidoniimonas polymericola</name>
    <dbReference type="NCBI Taxonomy" id="2528002"/>
    <lineage>
        <taxon>Bacteria</taxon>
        <taxon>Pseudomonadati</taxon>
        <taxon>Planctomycetota</taxon>
        <taxon>Planctomycetia</taxon>
        <taxon>Pirellulales</taxon>
        <taxon>Lacipirellulaceae</taxon>
        <taxon>Posidoniimonas</taxon>
    </lineage>
</organism>
<reference evidence="7 8" key="1">
    <citation type="submission" date="2019-02" db="EMBL/GenBank/DDBJ databases">
        <title>Deep-cultivation of Planctomycetes and their phenomic and genomic characterization uncovers novel biology.</title>
        <authorList>
            <person name="Wiegand S."/>
            <person name="Jogler M."/>
            <person name="Boedeker C."/>
            <person name="Pinto D."/>
            <person name="Vollmers J."/>
            <person name="Rivas-Marin E."/>
            <person name="Kohn T."/>
            <person name="Peeters S.H."/>
            <person name="Heuer A."/>
            <person name="Rast P."/>
            <person name="Oberbeckmann S."/>
            <person name="Bunk B."/>
            <person name="Jeske O."/>
            <person name="Meyerdierks A."/>
            <person name="Storesund J.E."/>
            <person name="Kallscheuer N."/>
            <person name="Luecker S."/>
            <person name="Lage O.M."/>
            <person name="Pohl T."/>
            <person name="Merkel B.J."/>
            <person name="Hornburger P."/>
            <person name="Mueller R.-W."/>
            <person name="Bruemmer F."/>
            <person name="Labrenz M."/>
            <person name="Spormann A.M."/>
            <person name="Op Den Camp H."/>
            <person name="Overmann J."/>
            <person name="Amann R."/>
            <person name="Jetten M.S.M."/>
            <person name="Mascher T."/>
            <person name="Medema M.H."/>
            <person name="Devos D.P."/>
            <person name="Kaster A.-K."/>
            <person name="Ovreas L."/>
            <person name="Rohde M."/>
            <person name="Galperin M.Y."/>
            <person name="Jogler C."/>
        </authorList>
    </citation>
    <scope>NUCLEOTIDE SEQUENCE [LARGE SCALE GENOMIC DNA]</scope>
    <source>
        <strain evidence="7 8">Pla123a</strain>
    </source>
</reference>
<evidence type="ECO:0000256" key="5">
    <source>
        <dbReference type="RuleBase" id="RU361157"/>
    </source>
</evidence>
<gene>
    <name evidence="7" type="ORF">Pla123a_21700</name>
</gene>
<keyword evidence="2 5" id="KW-0812">Transmembrane</keyword>
<evidence type="ECO:0000259" key="6">
    <source>
        <dbReference type="PROSITE" id="PS51012"/>
    </source>
</evidence>
<keyword evidence="5" id="KW-1003">Cell membrane</keyword>
<keyword evidence="5" id="KW-0813">Transport</keyword>
<dbReference type="InterPro" id="IPR013525">
    <property type="entry name" value="ABC2_TM"/>
</dbReference>
<evidence type="ECO:0000313" key="8">
    <source>
        <dbReference type="Proteomes" id="UP000318478"/>
    </source>
</evidence>
<dbReference type="InterPro" id="IPR000412">
    <property type="entry name" value="ABC_2_transport"/>
</dbReference>
<dbReference type="PROSITE" id="PS51012">
    <property type="entry name" value="ABC_TM2"/>
    <property type="match status" value="1"/>
</dbReference>
<dbReference type="PANTHER" id="PTHR43077:SF10">
    <property type="entry name" value="TRANSPORT PERMEASE PROTEIN"/>
    <property type="match status" value="1"/>
</dbReference>
<feature type="transmembrane region" description="Helical" evidence="5">
    <location>
        <begin position="78"/>
        <end position="100"/>
    </location>
</feature>
<feature type="transmembrane region" description="Helical" evidence="5">
    <location>
        <begin position="188"/>
        <end position="208"/>
    </location>
</feature>
<dbReference type="EMBL" id="SJPO01000004">
    <property type="protein sequence ID" value="TWT77509.1"/>
    <property type="molecule type" value="Genomic_DNA"/>
</dbReference>
<protein>
    <recommendedName>
        <fullName evidence="5">Transport permease protein</fullName>
    </recommendedName>
</protein>
<evidence type="ECO:0000256" key="4">
    <source>
        <dbReference type="ARBA" id="ARBA00023136"/>
    </source>
</evidence>
<feature type="transmembrane region" description="Helical" evidence="5">
    <location>
        <begin position="49"/>
        <end position="66"/>
    </location>
</feature>
<dbReference type="InterPro" id="IPR047817">
    <property type="entry name" value="ABC2_TM_bact-type"/>
</dbReference>
<feature type="transmembrane region" description="Helical" evidence="5">
    <location>
        <begin position="121"/>
        <end position="146"/>
    </location>
</feature>
<comment type="caution">
    <text evidence="7">The sequence shown here is derived from an EMBL/GenBank/DDBJ whole genome shotgun (WGS) entry which is preliminary data.</text>
</comment>